<feature type="active site" description="Proton donor/acceptor" evidence="2">
    <location>
        <position position="198"/>
    </location>
</feature>
<feature type="domain" description="SMP-30/Gluconolactonase/LRE-like region" evidence="4">
    <location>
        <begin position="17"/>
        <end position="256"/>
    </location>
</feature>
<feature type="binding site" evidence="3">
    <location>
        <position position="148"/>
    </location>
    <ligand>
        <name>a divalent metal cation</name>
        <dbReference type="ChEBI" id="CHEBI:60240"/>
    </ligand>
</feature>
<gene>
    <name evidence="5" type="ORF">GCM10010136_28190</name>
</gene>
<name>A0A8J3DRJ5_9HYPH</name>
<dbReference type="Pfam" id="PF08450">
    <property type="entry name" value="SGL"/>
    <property type="match status" value="1"/>
</dbReference>
<comment type="similarity">
    <text evidence="1">Belongs to the SMP-30/CGR1 family.</text>
</comment>
<feature type="binding site" evidence="3">
    <location>
        <position position="100"/>
    </location>
    <ligand>
        <name>substrate</name>
    </ligand>
</feature>
<feature type="binding site" evidence="3">
    <location>
        <position position="17"/>
    </location>
    <ligand>
        <name>a divalent metal cation</name>
        <dbReference type="ChEBI" id="CHEBI:60240"/>
    </ligand>
</feature>
<keyword evidence="6" id="KW-1185">Reference proteome</keyword>
<organism evidence="5 6">
    <name type="scientific">Limoniibacter endophyticus</name>
    <dbReference type="NCBI Taxonomy" id="1565040"/>
    <lineage>
        <taxon>Bacteria</taxon>
        <taxon>Pseudomonadati</taxon>
        <taxon>Pseudomonadota</taxon>
        <taxon>Alphaproteobacteria</taxon>
        <taxon>Hyphomicrobiales</taxon>
        <taxon>Bartonellaceae</taxon>
        <taxon>Limoniibacter</taxon>
    </lineage>
</organism>
<dbReference type="GO" id="GO:0004341">
    <property type="term" value="F:gluconolactonase activity"/>
    <property type="evidence" value="ECO:0007669"/>
    <property type="project" value="TreeGrafter"/>
</dbReference>
<dbReference type="SUPFAM" id="SSF63829">
    <property type="entry name" value="Calcium-dependent phosphotriesterase"/>
    <property type="match status" value="1"/>
</dbReference>
<comment type="caution">
    <text evidence="5">The sequence shown here is derived from an EMBL/GenBank/DDBJ whole genome shotgun (WGS) entry which is preliminary data.</text>
</comment>
<dbReference type="InterPro" id="IPR011042">
    <property type="entry name" value="6-blade_b-propeller_TolB-like"/>
</dbReference>
<dbReference type="GO" id="GO:0019853">
    <property type="term" value="P:L-ascorbic acid biosynthetic process"/>
    <property type="evidence" value="ECO:0007669"/>
    <property type="project" value="TreeGrafter"/>
</dbReference>
<evidence type="ECO:0000256" key="3">
    <source>
        <dbReference type="PIRSR" id="PIRSR605511-2"/>
    </source>
</evidence>
<dbReference type="Gene3D" id="2.120.10.30">
    <property type="entry name" value="TolB, C-terminal domain"/>
    <property type="match status" value="1"/>
</dbReference>
<dbReference type="PRINTS" id="PR01790">
    <property type="entry name" value="SMP30FAMILY"/>
</dbReference>
<keyword evidence="3" id="KW-0862">Zinc</keyword>
<evidence type="ECO:0000256" key="1">
    <source>
        <dbReference type="ARBA" id="ARBA00008853"/>
    </source>
</evidence>
<protein>
    <recommendedName>
        <fullName evidence="4">SMP-30/Gluconolactonase/LRE-like region domain-containing protein</fullName>
    </recommendedName>
</protein>
<evidence type="ECO:0000256" key="2">
    <source>
        <dbReference type="PIRSR" id="PIRSR605511-1"/>
    </source>
</evidence>
<comment type="cofactor">
    <cofactor evidence="3">
        <name>Zn(2+)</name>
        <dbReference type="ChEBI" id="CHEBI:29105"/>
    </cofactor>
    <text evidence="3">Binds 1 divalent metal cation per subunit.</text>
</comment>
<evidence type="ECO:0000313" key="6">
    <source>
        <dbReference type="Proteomes" id="UP000641137"/>
    </source>
</evidence>
<dbReference type="EMBL" id="BMZO01000009">
    <property type="protein sequence ID" value="GHC76984.1"/>
    <property type="molecule type" value="Genomic_DNA"/>
</dbReference>
<sequence>MIGPFTCIADLRAEILESPVWDAHRSVLFVCSITGREILEIDLDRGVRRRWNFEQDVASLGLCESGSLVVALARQVILFDPETTERRVLWDSYDGPEESRLNDGKVGPDGAFWVGSMDSRKGFETSVLYRIDSSGTAVRMQSGLMTSNGLAWSLDAKTMFHSDSRGEWLDRYDFEPSSGAMSNRTCIAHLDDLAGRPDGGACDVENYYWSAGVSAGVINRFSFDGRIVEKLQAPVPAPTMPCFCGPDLDHIAITSHRFLSSETLAAAPQSGGVFLAKSKARGVPVARMREG</sequence>
<dbReference type="RefSeq" id="WP_189491420.1">
    <property type="nucleotide sequence ID" value="NZ_BMZO01000009.1"/>
</dbReference>
<feature type="binding site" evidence="3">
    <location>
        <position position="198"/>
    </location>
    <ligand>
        <name>a divalent metal cation</name>
        <dbReference type="ChEBI" id="CHEBI:60240"/>
    </ligand>
</feature>
<proteinExistence type="inferred from homology"/>
<dbReference type="PANTHER" id="PTHR10907">
    <property type="entry name" value="REGUCALCIN"/>
    <property type="match status" value="1"/>
</dbReference>
<keyword evidence="3" id="KW-0479">Metal-binding</keyword>
<dbReference type="GO" id="GO:0005509">
    <property type="term" value="F:calcium ion binding"/>
    <property type="evidence" value="ECO:0007669"/>
    <property type="project" value="TreeGrafter"/>
</dbReference>
<dbReference type="AlphaFoldDB" id="A0A8J3DRJ5"/>
<accession>A0A8J3DRJ5</accession>
<feature type="binding site" evidence="3">
    <location>
        <position position="102"/>
    </location>
    <ligand>
        <name>substrate</name>
    </ligand>
</feature>
<reference evidence="5" key="2">
    <citation type="submission" date="2020-09" db="EMBL/GenBank/DDBJ databases">
        <authorList>
            <person name="Sun Q."/>
            <person name="Kim S."/>
        </authorList>
    </citation>
    <scope>NUCLEOTIDE SEQUENCE</scope>
    <source>
        <strain evidence="5">KCTC 42097</strain>
    </source>
</reference>
<dbReference type="Proteomes" id="UP000641137">
    <property type="component" value="Unassembled WGS sequence"/>
</dbReference>
<dbReference type="InterPro" id="IPR013658">
    <property type="entry name" value="SGL"/>
</dbReference>
<evidence type="ECO:0000313" key="5">
    <source>
        <dbReference type="EMBL" id="GHC76984.1"/>
    </source>
</evidence>
<evidence type="ECO:0000259" key="4">
    <source>
        <dbReference type="Pfam" id="PF08450"/>
    </source>
</evidence>
<reference evidence="5" key="1">
    <citation type="journal article" date="2014" name="Int. J. Syst. Evol. Microbiol.">
        <title>Complete genome sequence of Corynebacterium casei LMG S-19264T (=DSM 44701T), isolated from a smear-ripened cheese.</title>
        <authorList>
            <consortium name="US DOE Joint Genome Institute (JGI-PGF)"/>
            <person name="Walter F."/>
            <person name="Albersmeier A."/>
            <person name="Kalinowski J."/>
            <person name="Ruckert C."/>
        </authorList>
    </citation>
    <scope>NUCLEOTIDE SEQUENCE</scope>
    <source>
        <strain evidence="5">KCTC 42097</strain>
    </source>
</reference>
<dbReference type="InterPro" id="IPR005511">
    <property type="entry name" value="SMP-30"/>
</dbReference>
<dbReference type="PANTHER" id="PTHR10907:SF47">
    <property type="entry name" value="REGUCALCIN"/>
    <property type="match status" value="1"/>
</dbReference>